<accession>A0A850HIP4</accession>
<sequence>MRAFAAAATMSLAFTLPHAALAQEAIPDETGAEMSALVEQLTDPQQQERASDMVGALSELMLALPIGKFINAAQEATGEEAADVAEDATVRDMIGEEADELPSQISERVPQMMGLLAGLVEGLDEMRPALMELGETMRERVEETSES</sequence>
<reference evidence="2 3" key="1">
    <citation type="submission" date="2020-06" db="EMBL/GenBank/DDBJ databases">
        <title>Altererythrobacter lutimaris sp. nov., a marine bacterium isolated from a tidal flat.</title>
        <authorList>
            <person name="Kim D."/>
            <person name="Yoo Y."/>
            <person name="Kim J.-J."/>
        </authorList>
    </citation>
    <scope>NUCLEOTIDE SEQUENCE [LARGE SCALE GENOMIC DNA]</scope>
    <source>
        <strain evidence="2 3">JGD-16</strain>
    </source>
</reference>
<feature type="chain" id="PRO_5032283924" description="DUF2267 domain-containing protein" evidence="1">
    <location>
        <begin position="23"/>
        <end position="147"/>
    </location>
</feature>
<name>A0A850HIP4_9SPHN</name>
<organism evidence="2 3">
    <name type="scientific">Altererythrobacter lutimaris</name>
    <dbReference type="NCBI Taxonomy" id="2743979"/>
    <lineage>
        <taxon>Bacteria</taxon>
        <taxon>Pseudomonadati</taxon>
        <taxon>Pseudomonadota</taxon>
        <taxon>Alphaproteobacteria</taxon>
        <taxon>Sphingomonadales</taxon>
        <taxon>Erythrobacteraceae</taxon>
        <taxon>Altererythrobacter</taxon>
    </lineage>
</organism>
<comment type="caution">
    <text evidence="2">The sequence shown here is derived from an EMBL/GenBank/DDBJ whole genome shotgun (WGS) entry which is preliminary data.</text>
</comment>
<gene>
    <name evidence="2" type="ORF">HUO12_11840</name>
</gene>
<dbReference type="RefSeq" id="WP_176273796.1">
    <property type="nucleotide sequence ID" value="NZ_JABWTA010000001.1"/>
</dbReference>
<evidence type="ECO:0000313" key="2">
    <source>
        <dbReference type="EMBL" id="NVE95592.1"/>
    </source>
</evidence>
<keyword evidence="3" id="KW-1185">Reference proteome</keyword>
<evidence type="ECO:0000313" key="3">
    <source>
        <dbReference type="Proteomes" id="UP000546031"/>
    </source>
</evidence>
<keyword evidence="1" id="KW-0732">Signal</keyword>
<dbReference type="Proteomes" id="UP000546031">
    <property type="component" value="Unassembled WGS sequence"/>
</dbReference>
<proteinExistence type="predicted"/>
<dbReference type="EMBL" id="JABWTA010000001">
    <property type="protein sequence ID" value="NVE95592.1"/>
    <property type="molecule type" value="Genomic_DNA"/>
</dbReference>
<protein>
    <recommendedName>
        <fullName evidence="4">DUF2267 domain-containing protein</fullName>
    </recommendedName>
</protein>
<evidence type="ECO:0000256" key="1">
    <source>
        <dbReference type="SAM" id="SignalP"/>
    </source>
</evidence>
<dbReference type="AlphaFoldDB" id="A0A850HIP4"/>
<feature type="signal peptide" evidence="1">
    <location>
        <begin position="1"/>
        <end position="22"/>
    </location>
</feature>
<evidence type="ECO:0008006" key="4">
    <source>
        <dbReference type="Google" id="ProtNLM"/>
    </source>
</evidence>